<keyword evidence="2" id="KW-1185">Reference proteome</keyword>
<organism evidence="1 2">
    <name type="scientific">Trichoderma ghanense</name>
    <dbReference type="NCBI Taxonomy" id="65468"/>
    <lineage>
        <taxon>Eukaryota</taxon>
        <taxon>Fungi</taxon>
        <taxon>Dikarya</taxon>
        <taxon>Ascomycota</taxon>
        <taxon>Pezizomycotina</taxon>
        <taxon>Sordariomycetes</taxon>
        <taxon>Hypocreomycetidae</taxon>
        <taxon>Hypocreales</taxon>
        <taxon>Hypocreaceae</taxon>
        <taxon>Trichoderma</taxon>
    </lineage>
</organism>
<accession>A0ABY2GPJ9</accession>
<dbReference type="Proteomes" id="UP001642720">
    <property type="component" value="Unassembled WGS sequence"/>
</dbReference>
<comment type="caution">
    <text evidence="1">The sequence shown here is derived from an EMBL/GenBank/DDBJ whole genome shotgun (WGS) entry which is preliminary data.</text>
</comment>
<gene>
    <name evidence="1" type="ORF">CCMA1212_010701</name>
</gene>
<name>A0ABY2GPJ9_9HYPO</name>
<protein>
    <submittedName>
        <fullName evidence="1">Uncharacterized protein</fullName>
    </submittedName>
</protein>
<dbReference type="EMBL" id="PPTA01000030">
    <property type="protein sequence ID" value="TFA97603.1"/>
    <property type="molecule type" value="Genomic_DNA"/>
</dbReference>
<reference evidence="1 2" key="1">
    <citation type="submission" date="2018-01" db="EMBL/GenBank/DDBJ databases">
        <title>Genome characterization of the sugarcane-associated fungus Trichoderma ghanense CCMA-1212 and their application in lignocelulose bioconversion.</title>
        <authorList>
            <person name="Steindorff A.S."/>
            <person name="Mendes T.D."/>
            <person name="Vilela E.S.D."/>
            <person name="Rodrigues D.S."/>
            <person name="Formighieri E.F."/>
            <person name="Melo I.S."/>
            <person name="Favaro L.C.L."/>
        </authorList>
    </citation>
    <scope>NUCLEOTIDE SEQUENCE [LARGE SCALE GENOMIC DNA]</scope>
    <source>
        <strain evidence="1 2">CCMA-1212</strain>
    </source>
</reference>
<proteinExistence type="predicted"/>
<dbReference type="RefSeq" id="XP_073553805.1">
    <property type="nucleotide sequence ID" value="XM_073707736.1"/>
</dbReference>
<dbReference type="GeneID" id="300582186"/>
<sequence length="138" mass="14905">MAFCGFVPGSAAHTPRPAQYHVFPQPMVMAFPSPQVLTIQYPQQQHVQPVMPLTMMMVSPPPVFVMPTTFSLQLPLAISVSPPGATPPGRSSSSEAKGLSMRIVFYGHSDSDGYALTDASWSRDDLPSRDKFLAAVGK</sequence>
<evidence type="ECO:0000313" key="1">
    <source>
        <dbReference type="EMBL" id="TFA97603.1"/>
    </source>
</evidence>
<evidence type="ECO:0000313" key="2">
    <source>
        <dbReference type="Proteomes" id="UP001642720"/>
    </source>
</evidence>